<gene>
    <name evidence="1" type="ORF">D6851_03025</name>
</gene>
<protein>
    <submittedName>
        <fullName evidence="1">Uncharacterized protein</fullName>
    </submittedName>
</protein>
<dbReference type="EMBL" id="RAPF01000001">
    <property type="protein sequence ID" value="RKF23453.1"/>
    <property type="molecule type" value="Genomic_DNA"/>
</dbReference>
<comment type="caution">
    <text evidence="1">The sequence shown here is derived from an EMBL/GenBank/DDBJ whole genome shotgun (WGS) entry which is preliminary data.</text>
</comment>
<dbReference type="AlphaFoldDB" id="A0A420ES53"/>
<accession>A0A420ES53</accession>
<evidence type="ECO:0000313" key="1">
    <source>
        <dbReference type="EMBL" id="RKF23453.1"/>
    </source>
</evidence>
<reference evidence="1 2" key="1">
    <citation type="submission" date="2018-09" db="EMBL/GenBank/DDBJ databases">
        <title>Altererythrobacter spongiae sp. nov., isolated from a marine sponge.</title>
        <authorList>
            <person name="Zhuang L."/>
            <person name="Luo L."/>
        </authorList>
    </citation>
    <scope>NUCLEOTIDE SEQUENCE [LARGE SCALE GENOMIC DNA]</scope>
    <source>
        <strain evidence="1 2">HN-Y73</strain>
    </source>
</reference>
<keyword evidence="2" id="KW-1185">Reference proteome</keyword>
<proteinExistence type="predicted"/>
<organism evidence="1 2">
    <name type="scientific">Altericroceibacterium spongiae</name>
    <dbReference type="NCBI Taxonomy" id="2320269"/>
    <lineage>
        <taxon>Bacteria</taxon>
        <taxon>Pseudomonadati</taxon>
        <taxon>Pseudomonadota</taxon>
        <taxon>Alphaproteobacteria</taxon>
        <taxon>Sphingomonadales</taxon>
        <taxon>Erythrobacteraceae</taxon>
        <taxon>Altericroceibacterium</taxon>
    </lineage>
</organism>
<dbReference type="Proteomes" id="UP000284395">
    <property type="component" value="Unassembled WGS sequence"/>
</dbReference>
<sequence length="65" mass="7390">MLICLLVDRPNCIVSIMNAFLPPFVHLGVLNLHAQKCDDLYTAHIALAGHVWHYADANRYRVDET</sequence>
<evidence type="ECO:0000313" key="2">
    <source>
        <dbReference type="Proteomes" id="UP000284395"/>
    </source>
</evidence>
<name>A0A420ES53_9SPHN</name>